<dbReference type="Gene3D" id="1.10.10.10">
    <property type="entry name" value="Winged helix-like DNA-binding domain superfamily/Winged helix DNA-binding domain"/>
    <property type="match status" value="1"/>
</dbReference>
<keyword evidence="1" id="KW-0805">Transcription regulation</keyword>
<dbReference type="Proteomes" id="UP000291259">
    <property type="component" value="Chromosome"/>
</dbReference>
<proteinExistence type="predicted"/>
<dbReference type="Pfam" id="PF01638">
    <property type="entry name" value="HxlR"/>
    <property type="match status" value="1"/>
</dbReference>
<evidence type="ECO:0000256" key="3">
    <source>
        <dbReference type="ARBA" id="ARBA00023163"/>
    </source>
</evidence>
<protein>
    <submittedName>
        <fullName evidence="5">Transcriptional regulator</fullName>
    </submittedName>
</protein>
<dbReference type="InterPro" id="IPR036390">
    <property type="entry name" value="WH_DNA-bd_sf"/>
</dbReference>
<evidence type="ECO:0000313" key="5">
    <source>
        <dbReference type="EMBL" id="QAY72165.1"/>
    </source>
</evidence>
<dbReference type="PROSITE" id="PS51118">
    <property type="entry name" value="HTH_HXLR"/>
    <property type="match status" value="1"/>
</dbReference>
<dbReference type="OrthoDB" id="9792527at2"/>
<dbReference type="RefSeq" id="WP_129188106.1">
    <property type="nucleotide sequence ID" value="NZ_CP035491.1"/>
</dbReference>
<name>A0A4P6F9A3_9MICO</name>
<dbReference type="EMBL" id="CP035491">
    <property type="protein sequence ID" value="QAY72165.1"/>
    <property type="molecule type" value="Genomic_DNA"/>
</dbReference>
<reference evidence="5 6" key="1">
    <citation type="submission" date="2019-01" db="EMBL/GenBank/DDBJ databases">
        <title>Genome sequencing of strain FW100M-8.</title>
        <authorList>
            <person name="Heo J."/>
            <person name="Kim S.-J."/>
            <person name="Kim J.-S."/>
            <person name="Hong S.-B."/>
            <person name="Kwon S.-W."/>
        </authorList>
    </citation>
    <scope>NUCLEOTIDE SEQUENCE [LARGE SCALE GENOMIC DNA]</scope>
    <source>
        <strain evidence="5 6">FW100M-8</strain>
    </source>
</reference>
<evidence type="ECO:0000256" key="1">
    <source>
        <dbReference type="ARBA" id="ARBA00023015"/>
    </source>
</evidence>
<dbReference type="SUPFAM" id="SSF46785">
    <property type="entry name" value="Winged helix' DNA-binding domain"/>
    <property type="match status" value="1"/>
</dbReference>
<dbReference type="InterPro" id="IPR002577">
    <property type="entry name" value="HTH_HxlR"/>
</dbReference>
<keyword evidence="6" id="KW-1185">Reference proteome</keyword>
<dbReference type="GO" id="GO:0003677">
    <property type="term" value="F:DNA binding"/>
    <property type="evidence" value="ECO:0007669"/>
    <property type="project" value="UniProtKB-KW"/>
</dbReference>
<keyword evidence="3" id="KW-0804">Transcription</keyword>
<accession>A0A4P6F9A3</accession>
<evidence type="ECO:0000313" key="6">
    <source>
        <dbReference type="Proteomes" id="UP000291259"/>
    </source>
</evidence>
<gene>
    <name evidence="5" type="ORF">ET445_01245</name>
</gene>
<dbReference type="AlphaFoldDB" id="A0A4P6F9A3"/>
<keyword evidence="2" id="KW-0238">DNA-binding</keyword>
<dbReference type="PANTHER" id="PTHR33204:SF18">
    <property type="entry name" value="TRANSCRIPTIONAL REGULATORY PROTEIN"/>
    <property type="match status" value="1"/>
</dbReference>
<sequence>MGARAPRGFGQYSGTARALERVGERWSLLILRDLLQGARRYGDLKASLPRIPTNILSDRLRELQEAGLLRRVPVVRGGYELTPLGRALEPVIVELERWGWSSLREAGEGETMSGDALAHSLRAAFRADAAGSLPPTEYVLHVGGASVAAIVAGGALDVVPVGPGSVQAPANRRMGTPQPEAILELVLDPETLRDLLSGAIDPVADPAAVPVLAGRPEFVVRFCRTFRIEPVGPETSGAVAATQSVA</sequence>
<organism evidence="5 6">
    <name type="scientific">Agromyces protaetiae</name>
    <dbReference type="NCBI Taxonomy" id="2509455"/>
    <lineage>
        <taxon>Bacteria</taxon>
        <taxon>Bacillati</taxon>
        <taxon>Actinomycetota</taxon>
        <taxon>Actinomycetes</taxon>
        <taxon>Micrococcales</taxon>
        <taxon>Microbacteriaceae</taxon>
        <taxon>Agromyces</taxon>
    </lineage>
</organism>
<evidence type="ECO:0000256" key="2">
    <source>
        <dbReference type="ARBA" id="ARBA00023125"/>
    </source>
</evidence>
<evidence type="ECO:0000259" key="4">
    <source>
        <dbReference type="PROSITE" id="PS51118"/>
    </source>
</evidence>
<dbReference type="PANTHER" id="PTHR33204">
    <property type="entry name" value="TRANSCRIPTIONAL REGULATOR, MARR FAMILY"/>
    <property type="match status" value="1"/>
</dbReference>
<dbReference type="KEGG" id="agf:ET445_01245"/>
<feature type="domain" description="HTH hxlR-type" evidence="4">
    <location>
        <begin position="5"/>
        <end position="107"/>
    </location>
</feature>
<dbReference type="InterPro" id="IPR036388">
    <property type="entry name" value="WH-like_DNA-bd_sf"/>
</dbReference>